<dbReference type="RefSeq" id="WP_367877977.1">
    <property type="nucleotide sequence ID" value="NZ_JBFNXX010000007.1"/>
</dbReference>
<accession>A0ABV3RPK3</accession>
<protein>
    <submittedName>
        <fullName evidence="1">Uncharacterized protein</fullName>
    </submittedName>
</protein>
<organism evidence="1 2">
    <name type="scientific">Sulfitobacter sediminis</name>
    <dbReference type="NCBI Taxonomy" id="3234186"/>
    <lineage>
        <taxon>Bacteria</taxon>
        <taxon>Pseudomonadati</taxon>
        <taxon>Pseudomonadota</taxon>
        <taxon>Alphaproteobacteria</taxon>
        <taxon>Rhodobacterales</taxon>
        <taxon>Roseobacteraceae</taxon>
        <taxon>Sulfitobacter</taxon>
    </lineage>
</organism>
<proteinExistence type="predicted"/>
<reference evidence="1 2" key="1">
    <citation type="submission" date="2024-07" db="EMBL/GenBank/DDBJ databases">
        <title>Marimonas sp.nov., isolated from tidal-flat sediment.</title>
        <authorList>
            <person name="Jayan J.N."/>
            <person name="Lee S.S."/>
        </authorList>
    </citation>
    <scope>NUCLEOTIDE SEQUENCE [LARGE SCALE GENOMIC DNA]</scope>
    <source>
        <strain evidence="1 2">MJW-29</strain>
    </source>
</reference>
<comment type="caution">
    <text evidence="1">The sequence shown here is derived from an EMBL/GenBank/DDBJ whole genome shotgun (WGS) entry which is preliminary data.</text>
</comment>
<dbReference type="EMBL" id="JBFNXX010000007">
    <property type="protein sequence ID" value="MEW9920274.1"/>
    <property type="molecule type" value="Genomic_DNA"/>
</dbReference>
<sequence>MNEPVFLDVIGGMAWFILRCHDRGNAINQAIADMLLEGLKPEIGSAPVFGA</sequence>
<keyword evidence="2" id="KW-1185">Reference proteome</keyword>
<dbReference type="Proteomes" id="UP001556098">
    <property type="component" value="Unassembled WGS sequence"/>
</dbReference>
<evidence type="ECO:0000313" key="1">
    <source>
        <dbReference type="EMBL" id="MEW9920274.1"/>
    </source>
</evidence>
<name>A0ABV3RPK3_9RHOB</name>
<evidence type="ECO:0000313" key="2">
    <source>
        <dbReference type="Proteomes" id="UP001556098"/>
    </source>
</evidence>
<gene>
    <name evidence="1" type="ORF">AB2B41_11695</name>
</gene>